<accession>A0A9Q3CGL2</accession>
<name>A0A9Q3CGL2_9BASI</name>
<comment type="caution">
    <text evidence="1">The sequence shown here is derived from an EMBL/GenBank/DDBJ whole genome shotgun (WGS) entry which is preliminary data.</text>
</comment>
<reference evidence="1" key="1">
    <citation type="submission" date="2021-03" db="EMBL/GenBank/DDBJ databases">
        <title>Draft genome sequence of rust myrtle Austropuccinia psidii MF-1, a brazilian biotype.</title>
        <authorList>
            <person name="Quecine M.C."/>
            <person name="Pachon D.M.R."/>
            <person name="Bonatelli M.L."/>
            <person name="Correr F.H."/>
            <person name="Franceschini L.M."/>
            <person name="Leite T.F."/>
            <person name="Margarido G.R.A."/>
            <person name="Almeida C.A."/>
            <person name="Ferrarezi J.A."/>
            <person name="Labate C.A."/>
        </authorList>
    </citation>
    <scope>NUCLEOTIDE SEQUENCE</scope>
    <source>
        <strain evidence="1">MF-1</strain>
    </source>
</reference>
<keyword evidence="2" id="KW-1185">Reference proteome</keyword>
<dbReference type="EMBL" id="AVOT02006714">
    <property type="protein sequence ID" value="MBW0482265.1"/>
    <property type="molecule type" value="Genomic_DNA"/>
</dbReference>
<organism evidence="1 2">
    <name type="scientific">Austropuccinia psidii MF-1</name>
    <dbReference type="NCBI Taxonomy" id="1389203"/>
    <lineage>
        <taxon>Eukaryota</taxon>
        <taxon>Fungi</taxon>
        <taxon>Dikarya</taxon>
        <taxon>Basidiomycota</taxon>
        <taxon>Pucciniomycotina</taxon>
        <taxon>Pucciniomycetes</taxon>
        <taxon>Pucciniales</taxon>
        <taxon>Sphaerophragmiaceae</taxon>
        <taxon>Austropuccinia</taxon>
    </lineage>
</organism>
<dbReference type="AlphaFoldDB" id="A0A9Q3CGL2"/>
<evidence type="ECO:0000313" key="2">
    <source>
        <dbReference type="Proteomes" id="UP000765509"/>
    </source>
</evidence>
<sequence length="121" mass="13242">MSTPCYSSMHICMCQNFSNQTHSSPEGDRKGVAFTPFQYKQYIIKLKSAIESKLLTNIPTSTSGAECPQIILDQISPADYSQLTQRTFSTPPGVNSTAQKQYSSNQNLSPQALGMITSAIL</sequence>
<proteinExistence type="predicted"/>
<gene>
    <name evidence="1" type="ORF">O181_021980</name>
</gene>
<evidence type="ECO:0000313" key="1">
    <source>
        <dbReference type="EMBL" id="MBW0482265.1"/>
    </source>
</evidence>
<protein>
    <submittedName>
        <fullName evidence="1">Uncharacterized protein</fullName>
    </submittedName>
</protein>
<dbReference type="Proteomes" id="UP000765509">
    <property type="component" value="Unassembled WGS sequence"/>
</dbReference>